<protein>
    <submittedName>
        <fullName evidence="1">Uncharacterized protein</fullName>
    </submittedName>
</protein>
<sequence>MSQTGNTVSGSFDDDRKQSLAVVEGDDVCAAVFIGPDATEHDVVGLLEDIRAEVSQLTGGDLR</sequence>
<dbReference type="RefSeq" id="WP_390242825.1">
    <property type="nucleotide sequence ID" value="NZ_JBHTAB010000001.1"/>
</dbReference>
<name>A0ABD5XEZ2_9EURY</name>
<proteinExistence type="predicted"/>
<dbReference type="AlphaFoldDB" id="A0ABD5XEZ2"/>
<organism evidence="1 2">
    <name type="scientific">Haloferax chudinovii</name>
    <dbReference type="NCBI Taxonomy" id="1109010"/>
    <lineage>
        <taxon>Archaea</taxon>
        <taxon>Methanobacteriati</taxon>
        <taxon>Methanobacteriota</taxon>
        <taxon>Stenosarchaea group</taxon>
        <taxon>Halobacteria</taxon>
        <taxon>Halobacteriales</taxon>
        <taxon>Haloferacaceae</taxon>
        <taxon>Haloferax</taxon>
    </lineage>
</organism>
<reference evidence="1 2" key="1">
    <citation type="journal article" date="2019" name="Int. J. Syst. Evol. Microbiol.">
        <title>The Global Catalogue of Microorganisms (GCM) 10K type strain sequencing project: providing services to taxonomists for standard genome sequencing and annotation.</title>
        <authorList>
            <consortium name="The Broad Institute Genomics Platform"/>
            <consortium name="The Broad Institute Genome Sequencing Center for Infectious Disease"/>
            <person name="Wu L."/>
            <person name="Ma J."/>
        </authorList>
    </citation>
    <scope>NUCLEOTIDE SEQUENCE [LARGE SCALE GENOMIC DNA]</scope>
    <source>
        <strain evidence="1 2">DSM 26526</strain>
    </source>
</reference>
<keyword evidence="2" id="KW-1185">Reference proteome</keyword>
<comment type="caution">
    <text evidence="1">The sequence shown here is derived from an EMBL/GenBank/DDBJ whole genome shotgun (WGS) entry which is preliminary data.</text>
</comment>
<dbReference type="EMBL" id="JBHTAB010000001">
    <property type="protein sequence ID" value="MFC7128459.1"/>
    <property type="molecule type" value="Genomic_DNA"/>
</dbReference>
<evidence type="ECO:0000313" key="2">
    <source>
        <dbReference type="Proteomes" id="UP001596460"/>
    </source>
</evidence>
<gene>
    <name evidence="1" type="ORF">ACFQI8_03495</name>
</gene>
<accession>A0ABD5XEZ2</accession>
<evidence type="ECO:0000313" key="1">
    <source>
        <dbReference type="EMBL" id="MFC7128459.1"/>
    </source>
</evidence>
<dbReference type="Proteomes" id="UP001596460">
    <property type="component" value="Unassembled WGS sequence"/>
</dbReference>